<evidence type="ECO:0000313" key="2">
    <source>
        <dbReference type="Proteomes" id="UP000297245"/>
    </source>
</evidence>
<accession>A0A4S8KPQ3</accession>
<keyword evidence="2" id="KW-1185">Reference proteome</keyword>
<name>A0A4S8KPQ3_DENBC</name>
<reference evidence="1 2" key="1">
    <citation type="journal article" date="2019" name="Nat. Ecol. Evol.">
        <title>Megaphylogeny resolves global patterns of mushroom evolution.</title>
        <authorList>
            <person name="Varga T."/>
            <person name="Krizsan K."/>
            <person name="Foldi C."/>
            <person name="Dima B."/>
            <person name="Sanchez-Garcia M."/>
            <person name="Sanchez-Ramirez S."/>
            <person name="Szollosi G.J."/>
            <person name="Szarkandi J.G."/>
            <person name="Papp V."/>
            <person name="Albert L."/>
            <person name="Andreopoulos W."/>
            <person name="Angelini C."/>
            <person name="Antonin V."/>
            <person name="Barry K.W."/>
            <person name="Bougher N.L."/>
            <person name="Buchanan P."/>
            <person name="Buyck B."/>
            <person name="Bense V."/>
            <person name="Catcheside P."/>
            <person name="Chovatia M."/>
            <person name="Cooper J."/>
            <person name="Damon W."/>
            <person name="Desjardin D."/>
            <person name="Finy P."/>
            <person name="Geml J."/>
            <person name="Haridas S."/>
            <person name="Hughes K."/>
            <person name="Justo A."/>
            <person name="Karasinski D."/>
            <person name="Kautmanova I."/>
            <person name="Kiss B."/>
            <person name="Kocsube S."/>
            <person name="Kotiranta H."/>
            <person name="LaButti K.M."/>
            <person name="Lechner B.E."/>
            <person name="Liimatainen K."/>
            <person name="Lipzen A."/>
            <person name="Lukacs Z."/>
            <person name="Mihaltcheva S."/>
            <person name="Morgado L.N."/>
            <person name="Niskanen T."/>
            <person name="Noordeloos M.E."/>
            <person name="Ohm R.A."/>
            <person name="Ortiz-Santana B."/>
            <person name="Ovrebo C."/>
            <person name="Racz N."/>
            <person name="Riley R."/>
            <person name="Savchenko A."/>
            <person name="Shiryaev A."/>
            <person name="Soop K."/>
            <person name="Spirin V."/>
            <person name="Szebenyi C."/>
            <person name="Tomsovsky M."/>
            <person name="Tulloss R.E."/>
            <person name="Uehling J."/>
            <person name="Grigoriev I.V."/>
            <person name="Vagvolgyi C."/>
            <person name="Papp T."/>
            <person name="Martin F.M."/>
            <person name="Miettinen O."/>
            <person name="Hibbett D.S."/>
            <person name="Nagy L.G."/>
        </authorList>
    </citation>
    <scope>NUCLEOTIDE SEQUENCE [LARGE SCALE GENOMIC DNA]</scope>
    <source>
        <strain evidence="1 2">CBS 962.96</strain>
    </source>
</reference>
<sequence length="60" mass="6650">MVDTVECSVYAGGTRGHGDDAYDLGRTIMFSCRRVSCHRFRVVWVEQGSLRLQATGDALV</sequence>
<proteinExistence type="predicted"/>
<dbReference type="AlphaFoldDB" id="A0A4S8KPQ3"/>
<gene>
    <name evidence="1" type="ORF">K435DRAFT_88296</name>
</gene>
<protein>
    <submittedName>
        <fullName evidence="1">Uncharacterized protein</fullName>
    </submittedName>
</protein>
<dbReference type="EMBL" id="ML180402">
    <property type="protein sequence ID" value="THU77563.1"/>
    <property type="molecule type" value="Genomic_DNA"/>
</dbReference>
<dbReference type="Proteomes" id="UP000297245">
    <property type="component" value="Unassembled WGS sequence"/>
</dbReference>
<organism evidence="1 2">
    <name type="scientific">Dendrothele bispora (strain CBS 962.96)</name>
    <dbReference type="NCBI Taxonomy" id="1314807"/>
    <lineage>
        <taxon>Eukaryota</taxon>
        <taxon>Fungi</taxon>
        <taxon>Dikarya</taxon>
        <taxon>Basidiomycota</taxon>
        <taxon>Agaricomycotina</taxon>
        <taxon>Agaricomycetes</taxon>
        <taxon>Agaricomycetidae</taxon>
        <taxon>Agaricales</taxon>
        <taxon>Agaricales incertae sedis</taxon>
        <taxon>Dendrothele</taxon>
    </lineage>
</organism>
<evidence type="ECO:0000313" key="1">
    <source>
        <dbReference type="EMBL" id="THU77563.1"/>
    </source>
</evidence>